<accession>A0ABP8EL91</accession>
<protein>
    <submittedName>
        <fullName evidence="1">Uncharacterized protein</fullName>
    </submittedName>
</protein>
<dbReference type="Proteomes" id="UP001501586">
    <property type="component" value="Unassembled WGS sequence"/>
</dbReference>
<keyword evidence="2" id="KW-1185">Reference proteome</keyword>
<comment type="caution">
    <text evidence="1">The sequence shown here is derived from an EMBL/GenBank/DDBJ whole genome shotgun (WGS) entry which is preliminary data.</text>
</comment>
<proteinExistence type="predicted"/>
<gene>
    <name evidence="1" type="ORF">GCM10022261_22820</name>
</gene>
<organism evidence="1 2">
    <name type="scientific">Brevibacterium daeguense</name>
    <dbReference type="NCBI Taxonomy" id="909936"/>
    <lineage>
        <taxon>Bacteria</taxon>
        <taxon>Bacillati</taxon>
        <taxon>Actinomycetota</taxon>
        <taxon>Actinomycetes</taxon>
        <taxon>Micrococcales</taxon>
        <taxon>Brevibacteriaceae</taxon>
        <taxon>Brevibacterium</taxon>
    </lineage>
</organism>
<sequence>MPIPPVPMPNLYRHDLVANAPRVAGNGDAMAEAVDDLIRIMDGGAWVSSTADEYYAALTAHRSPCQAAGAVAAADMSTKAAGEPPLVNIENPAEAWKATWVSI</sequence>
<name>A0ABP8EL91_9MICO</name>
<dbReference type="EMBL" id="BAABAZ010000006">
    <property type="protein sequence ID" value="GAA4284751.1"/>
    <property type="molecule type" value="Genomic_DNA"/>
</dbReference>
<dbReference type="RefSeq" id="WP_236862733.1">
    <property type="nucleotide sequence ID" value="NZ_BAABAZ010000006.1"/>
</dbReference>
<evidence type="ECO:0000313" key="2">
    <source>
        <dbReference type="Proteomes" id="UP001501586"/>
    </source>
</evidence>
<reference evidence="2" key="1">
    <citation type="journal article" date="2019" name="Int. J. Syst. Evol. Microbiol.">
        <title>The Global Catalogue of Microorganisms (GCM) 10K type strain sequencing project: providing services to taxonomists for standard genome sequencing and annotation.</title>
        <authorList>
            <consortium name="The Broad Institute Genomics Platform"/>
            <consortium name="The Broad Institute Genome Sequencing Center for Infectious Disease"/>
            <person name="Wu L."/>
            <person name="Ma J."/>
        </authorList>
    </citation>
    <scope>NUCLEOTIDE SEQUENCE [LARGE SCALE GENOMIC DNA]</scope>
    <source>
        <strain evidence="2">JCM 17458</strain>
    </source>
</reference>
<evidence type="ECO:0000313" key="1">
    <source>
        <dbReference type="EMBL" id="GAA4284751.1"/>
    </source>
</evidence>